<dbReference type="Proteomes" id="UP000095085">
    <property type="component" value="Unassembled WGS sequence"/>
</dbReference>
<organism evidence="1 2">
    <name type="scientific">Hyphopichia burtonii NRRL Y-1933</name>
    <dbReference type="NCBI Taxonomy" id="984485"/>
    <lineage>
        <taxon>Eukaryota</taxon>
        <taxon>Fungi</taxon>
        <taxon>Dikarya</taxon>
        <taxon>Ascomycota</taxon>
        <taxon>Saccharomycotina</taxon>
        <taxon>Pichiomycetes</taxon>
        <taxon>Debaryomycetaceae</taxon>
        <taxon>Hyphopichia</taxon>
    </lineage>
</organism>
<gene>
    <name evidence="1" type="ORF">HYPBUDRAFT_195430</name>
</gene>
<dbReference type="RefSeq" id="XP_020076489.1">
    <property type="nucleotide sequence ID" value="XM_020222975.1"/>
</dbReference>
<evidence type="ECO:0000313" key="2">
    <source>
        <dbReference type="Proteomes" id="UP000095085"/>
    </source>
</evidence>
<reference evidence="2" key="1">
    <citation type="submission" date="2016-05" db="EMBL/GenBank/DDBJ databases">
        <title>Comparative genomics of biotechnologically important yeasts.</title>
        <authorList>
            <consortium name="DOE Joint Genome Institute"/>
            <person name="Riley R."/>
            <person name="Haridas S."/>
            <person name="Wolfe K.H."/>
            <person name="Lopes M.R."/>
            <person name="Hittinger C.T."/>
            <person name="Goker M."/>
            <person name="Salamov A."/>
            <person name="Wisecaver J."/>
            <person name="Long T.M."/>
            <person name="Aerts A.L."/>
            <person name="Barry K."/>
            <person name="Choi C."/>
            <person name="Clum A."/>
            <person name="Coughlan A.Y."/>
            <person name="Deshpande S."/>
            <person name="Douglass A.P."/>
            <person name="Hanson S.J."/>
            <person name="Klenk H.-P."/>
            <person name="Labutti K."/>
            <person name="Lapidus A."/>
            <person name="Lindquist E."/>
            <person name="Lipzen A."/>
            <person name="Meier-Kolthoff J.P."/>
            <person name="Ohm R.A."/>
            <person name="Otillar R.P."/>
            <person name="Pangilinan J."/>
            <person name="Peng Y."/>
            <person name="Rokas A."/>
            <person name="Rosa C.A."/>
            <person name="Scheuner C."/>
            <person name="Sibirny A.A."/>
            <person name="Slot J.C."/>
            <person name="Stielow J.B."/>
            <person name="Sun H."/>
            <person name="Kurtzman C.P."/>
            <person name="Blackwell M."/>
            <person name="Grigoriev I.V."/>
            <person name="Jeffries T.W."/>
        </authorList>
    </citation>
    <scope>NUCLEOTIDE SEQUENCE [LARGE SCALE GENOMIC DNA]</scope>
    <source>
        <strain evidence="2">NRRL Y-1933</strain>
    </source>
</reference>
<protein>
    <submittedName>
        <fullName evidence="1">Uncharacterized protein</fullName>
    </submittedName>
</protein>
<name>A0A1E4RJG8_9ASCO</name>
<evidence type="ECO:0000313" key="1">
    <source>
        <dbReference type="EMBL" id="ODV67422.1"/>
    </source>
</evidence>
<keyword evidence="2" id="KW-1185">Reference proteome</keyword>
<sequence length="118" mass="13479">MSRTAVPVTRVRAHNYPKTHQTVLSGCSSGVSLVRRTEPEPPPKRLILLRVVRLVSLGRIIHVLSTHCISCAEEMVAGGPRWTVLEMVMLSRWWRCSPHTVGFRSTEYLYQFDFLLCD</sequence>
<accession>A0A1E4RJG8</accession>
<dbReference type="GeneID" id="30997524"/>
<dbReference type="EMBL" id="KV454540">
    <property type="protein sequence ID" value="ODV67422.1"/>
    <property type="molecule type" value="Genomic_DNA"/>
</dbReference>
<dbReference type="AlphaFoldDB" id="A0A1E4RJG8"/>
<proteinExistence type="predicted"/>